<dbReference type="RefSeq" id="WP_160180359.1">
    <property type="nucleotide sequence ID" value="NZ_CP047656.1"/>
</dbReference>
<dbReference type="GO" id="GO:0006281">
    <property type="term" value="P:DNA repair"/>
    <property type="evidence" value="ECO:0007669"/>
    <property type="project" value="TreeGrafter"/>
</dbReference>
<evidence type="ECO:0000313" key="3">
    <source>
        <dbReference type="Proteomes" id="UP000464524"/>
    </source>
</evidence>
<gene>
    <name evidence="2" type="ORF">FX988_02582</name>
</gene>
<organism evidence="2 3">
    <name type="scientific">Paraglaciecola mesophila</name>
    <dbReference type="NCBI Taxonomy" id="197222"/>
    <lineage>
        <taxon>Bacteria</taxon>
        <taxon>Pseudomonadati</taxon>
        <taxon>Pseudomonadota</taxon>
        <taxon>Gammaproteobacteria</taxon>
        <taxon>Alteromonadales</taxon>
        <taxon>Alteromonadaceae</taxon>
        <taxon>Paraglaciecola</taxon>
    </lineage>
</organism>
<keyword evidence="1" id="KW-0227">DNA damage</keyword>
<dbReference type="InterPro" id="IPR043502">
    <property type="entry name" value="DNA/RNA_pol_sf"/>
</dbReference>
<dbReference type="KEGG" id="pmes:FX988_02582"/>
<protein>
    <recommendedName>
        <fullName evidence="4">Protein ImuB</fullName>
    </recommendedName>
</protein>
<evidence type="ECO:0000256" key="1">
    <source>
        <dbReference type="ARBA" id="ARBA00022763"/>
    </source>
</evidence>
<evidence type="ECO:0008006" key="4">
    <source>
        <dbReference type="Google" id="ProtNLM"/>
    </source>
</evidence>
<evidence type="ECO:0000313" key="2">
    <source>
        <dbReference type="EMBL" id="QHJ12330.1"/>
    </source>
</evidence>
<proteinExistence type="predicted"/>
<accession>A0A857JMK3</accession>
<dbReference type="SUPFAM" id="SSF56672">
    <property type="entry name" value="DNA/RNA polymerases"/>
    <property type="match status" value="1"/>
</dbReference>
<dbReference type="Proteomes" id="UP000464524">
    <property type="component" value="Chromosome"/>
</dbReference>
<keyword evidence="3" id="KW-1185">Reference proteome</keyword>
<dbReference type="InterPro" id="IPR050356">
    <property type="entry name" value="SulA_CellDiv_inhibitor"/>
</dbReference>
<name>A0A857JMK3_9ALTE</name>
<dbReference type="PANTHER" id="PTHR35369">
    <property type="entry name" value="BLR3025 PROTEIN-RELATED"/>
    <property type="match status" value="1"/>
</dbReference>
<sequence>MQPLWLYLHFPNLQLDSYSILDSSSRQRSNEQLEPTQDGLETPVVILDMQHGIVQLNQAARFTGIKPYMSLGTAAALHGGLQVVPFNPEIEKQQLSMIAHRLYMVVCDICFFSEQGLLLRIDNMLRLYGGLLQLWNIIQTQLAPLNVEFNFATGSSPLAAKLLALKKWDHITDDPKLMKQALKQVDLAFTELSQKDITKLNSVGVNTVEQLFAIPFSDLHKRFDTQVITYLGQLRGDFKHPVNFFHPAQRFEQYIELLYEIERSDLLLHPMHKVLSNLENFLLLRDELTQELSFTLYQRDQENIEFLVGAQQGEYRAKDWLALLALKLDNLILNAPIVALQLNVKNTFVRSPDKHDLFLGKQGKISRLQLISLLQAKLGDDALFSPMTVNDYRPERASQYCCALTVNEQNPIYRPPLRPSFLLPEPSLLTQHVSIVHGPERISTGWWDHHPVVRDYFIATSEQGQWFWVFKTPDNKWFLQGIFS</sequence>
<reference evidence="2 3" key="1">
    <citation type="submission" date="2019-12" db="EMBL/GenBank/DDBJ databases">
        <title>Genome sequencing and assembly of endphytes of Porphyra tenera.</title>
        <authorList>
            <person name="Park J.M."/>
            <person name="Shin R."/>
            <person name="Jo S.H."/>
        </authorList>
    </citation>
    <scope>NUCLEOTIDE SEQUENCE [LARGE SCALE GENOMIC DNA]</scope>
    <source>
        <strain evidence="2 3">GPM4</strain>
    </source>
</reference>
<dbReference type="PANTHER" id="PTHR35369:SF2">
    <property type="entry name" value="BLR3025 PROTEIN"/>
    <property type="match status" value="1"/>
</dbReference>
<dbReference type="OrthoDB" id="5298951at2"/>
<dbReference type="EMBL" id="CP047656">
    <property type="protein sequence ID" value="QHJ12330.1"/>
    <property type="molecule type" value="Genomic_DNA"/>
</dbReference>
<dbReference type="CDD" id="cd03468">
    <property type="entry name" value="PolY_like"/>
    <property type="match status" value="1"/>
</dbReference>
<dbReference type="AlphaFoldDB" id="A0A857JMK3"/>